<dbReference type="InterPro" id="IPR024072">
    <property type="entry name" value="DHFR-like_dom_sf"/>
</dbReference>
<dbReference type="RefSeq" id="WP_344053486.1">
    <property type="nucleotide sequence ID" value="NZ_BAAAPK010000001.1"/>
</dbReference>
<dbReference type="Pfam" id="PF01872">
    <property type="entry name" value="RibD_C"/>
    <property type="match status" value="1"/>
</dbReference>
<name>A0ABN2GM02_9MICO</name>
<organism evidence="2 3">
    <name type="scientific">Microbacterium lacus</name>
    <dbReference type="NCBI Taxonomy" id="415217"/>
    <lineage>
        <taxon>Bacteria</taxon>
        <taxon>Bacillati</taxon>
        <taxon>Actinomycetota</taxon>
        <taxon>Actinomycetes</taxon>
        <taxon>Micrococcales</taxon>
        <taxon>Microbacteriaceae</taxon>
        <taxon>Microbacterium</taxon>
    </lineage>
</organism>
<sequence length="187" mass="20405">MPRVIFHTATTLNGFLADEDDSLDWLFAVDGAAEAEAAFSAFLAGIGALVMGSTTYEWLLDHEDLAVHPERWPYPELPAFVLSSRELLRVPDADIRFRRGDVPTLWAEIAESAGGRDVWLVGGGDLVGQFDDAGLLDEVRVSIAPATLPSGRPLLPRRIGPDRLRLTSARQAGQFAELTYCVAREVS</sequence>
<dbReference type="PANTHER" id="PTHR38011">
    <property type="entry name" value="DIHYDROFOLATE REDUCTASE FAMILY PROTEIN (AFU_ORTHOLOGUE AFUA_8G06820)"/>
    <property type="match status" value="1"/>
</dbReference>
<keyword evidence="3" id="KW-1185">Reference proteome</keyword>
<dbReference type="Gene3D" id="3.40.430.10">
    <property type="entry name" value="Dihydrofolate Reductase, subunit A"/>
    <property type="match status" value="1"/>
</dbReference>
<dbReference type="InterPro" id="IPR002734">
    <property type="entry name" value="RibDG_C"/>
</dbReference>
<dbReference type="SUPFAM" id="SSF53597">
    <property type="entry name" value="Dihydrofolate reductase-like"/>
    <property type="match status" value="1"/>
</dbReference>
<evidence type="ECO:0000259" key="1">
    <source>
        <dbReference type="Pfam" id="PF01872"/>
    </source>
</evidence>
<gene>
    <name evidence="2" type="ORF">GCM10009807_16760</name>
</gene>
<comment type="caution">
    <text evidence="2">The sequence shown here is derived from an EMBL/GenBank/DDBJ whole genome shotgun (WGS) entry which is preliminary data.</text>
</comment>
<evidence type="ECO:0000313" key="2">
    <source>
        <dbReference type="EMBL" id="GAA1673284.1"/>
    </source>
</evidence>
<dbReference type="InterPro" id="IPR050765">
    <property type="entry name" value="Riboflavin_Biosynth_HTPR"/>
</dbReference>
<feature type="domain" description="Bacterial bifunctional deaminase-reductase C-terminal" evidence="1">
    <location>
        <begin position="2"/>
        <end position="173"/>
    </location>
</feature>
<proteinExistence type="predicted"/>
<accession>A0ABN2GM02</accession>
<dbReference type="EMBL" id="BAAAPK010000001">
    <property type="protein sequence ID" value="GAA1673284.1"/>
    <property type="molecule type" value="Genomic_DNA"/>
</dbReference>
<evidence type="ECO:0000313" key="3">
    <source>
        <dbReference type="Proteomes" id="UP001500596"/>
    </source>
</evidence>
<protein>
    <submittedName>
        <fullName evidence="2">Dihydrofolate reductase family protein</fullName>
    </submittedName>
</protein>
<dbReference type="Proteomes" id="UP001500596">
    <property type="component" value="Unassembled WGS sequence"/>
</dbReference>
<dbReference type="PANTHER" id="PTHR38011:SF11">
    <property type="entry name" value="2,5-DIAMINO-6-RIBOSYLAMINO-4(3H)-PYRIMIDINONE 5'-PHOSPHATE REDUCTASE"/>
    <property type="match status" value="1"/>
</dbReference>
<reference evidence="2 3" key="1">
    <citation type="journal article" date="2019" name="Int. J. Syst. Evol. Microbiol.">
        <title>The Global Catalogue of Microorganisms (GCM) 10K type strain sequencing project: providing services to taxonomists for standard genome sequencing and annotation.</title>
        <authorList>
            <consortium name="The Broad Institute Genomics Platform"/>
            <consortium name="The Broad Institute Genome Sequencing Center for Infectious Disease"/>
            <person name="Wu L."/>
            <person name="Ma J."/>
        </authorList>
    </citation>
    <scope>NUCLEOTIDE SEQUENCE [LARGE SCALE GENOMIC DNA]</scope>
    <source>
        <strain evidence="2 3">JCM 15575</strain>
    </source>
</reference>